<accession>A0A379Q6V1</accession>
<dbReference type="Proteomes" id="UP000254773">
    <property type="component" value="Unassembled WGS sequence"/>
</dbReference>
<name>A0A379Q6V1_SALER</name>
<feature type="transmembrane region" description="Helical" evidence="1">
    <location>
        <begin position="144"/>
        <end position="167"/>
    </location>
</feature>
<proteinExistence type="predicted"/>
<dbReference type="Pfam" id="PF14264">
    <property type="entry name" value="Glucos_trans_II"/>
    <property type="match status" value="1"/>
</dbReference>
<reference evidence="2 3" key="1">
    <citation type="submission" date="2018-06" db="EMBL/GenBank/DDBJ databases">
        <authorList>
            <consortium name="Pathogen Informatics"/>
            <person name="Doyle S."/>
        </authorList>
    </citation>
    <scope>NUCLEOTIDE SEQUENCE [LARGE SCALE GENOMIC DNA]</scope>
    <source>
        <strain evidence="2 3">NCTC9854</strain>
    </source>
</reference>
<feature type="transmembrane region" description="Helical" evidence="1">
    <location>
        <begin position="306"/>
        <end position="327"/>
    </location>
</feature>
<feature type="transmembrane region" description="Helical" evidence="1">
    <location>
        <begin position="94"/>
        <end position="115"/>
    </location>
</feature>
<feature type="transmembrane region" description="Helical" evidence="1">
    <location>
        <begin position="188"/>
        <end position="212"/>
    </location>
</feature>
<dbReference type="AlphaFoldDB" id="A0A379Q6V1"/>
<feature type="transmembrane region" description="Helical" evidence="1">
    <location>
        <begin position="251"/>
        <end position="272"/>
    </location>
</feature>
<feature type="transmembrane region" description="Helical" evidence="1">
    <location>
        <begin position="334"/>
        <end position="353"/>
    </location>
</feature>
<evidence type="ECO:0000313" key="3">
    <source>
        <dbReference type="Proteomes" id="UP000254773"/>
    </source>
</evidence>
<feature type="transmembrane region" description="Helical" evidence="1">
    <location>
        <begin position="66"/>
        <end position="85"/>
    </location>
</feature>
<feature type="transmembrane region" description="Helical" evidence="1">
    <location>
        <begin position="279"/>
        <end position="300"/>
    </location>
</feature>
<dbReference type="EMBL" id="UGWI01000001">
    <property type="protein sequence ID" value="SUF38168.1"/>
    <property type="molecule type" value="Genomic_DNA"/>
</dbReference>
<keyword evidence="1" id="KW-1133">Transmembrane helix</keyword>
<dbReference type="InterPro" id="IPR025686">
    <property type="entry name" value="Glucos_trans_II"/>
</dbReference>
<protein>
    <submittedName>
        <fullName evidence="2">GtrC</fullName>
    </submittedName>
</protein>
<keyword evidence="1" id="KW-0472">Membrane</keyword>
<gene>
    <name evidence="2" type="ORF">NCTC9854_02479</name>
</gene>
<evidence type="ECO:0000256" key="1">
    <source>
        <dbReference type="SAM" id="Phobius"/>
    </source>
</evidence>
<sequence>MKKNNFIYIFSIAILYCLPIILGTSYYYDDLFRAYSGYSSWNADGRPFANLFYQILTFGQTMPDSFPVALILAIAIFSYVGYLLGKNNGVSRSLVFSIAYSTLIMSPLFISNLLFRYDSSFMVLSVAASVLPYAIDNKSFANKLFSVAAIIVSLGLYQAAVSLFIAFAGIEFLKTSIYKQLSDALKVCALRVLQLLVAYIIYSKIILNLFFIDDYFKSFNKPIGINKSGLDTLFHNIKSSLPMLELVFNNGFIIAFSAIFILASFTLLSHLLKYKKLSFLIGIFAAILAIMISVPGIAIFGENPIFYPRVYIGFSALIFFVFVTPIILKQNSRLILGAQLIAVFYLCSLMNAATNAVRSDVNFQITTAERIINNLDTIGASTYHKVVILGQLRNSPLAHINSLSYPVIKVLVPQHFINGYDGGRYTLMHHGLDYVEYPKPSEQNKYREIISARKDDYSNNLYSIYLVNDTAVIDFEKTKYDSINKAMLPYKFNNKDVSDVYYGEKYFHACISNSLSPALKINEWYYLLFHMKNGETSNRSFSVPYGVDMNNSTCLVNQWNDGIDVNNVQSIEFGIYNIDAVIRRLDLGR</sequence>
<feature type="transmembrane region" description="Helical" evidence="1">
    <location>
        <begin position="7"/>
        <end position="28"/>
    </location>
</feature>
<evidence type="ECO:0000313" key="2">
    <source>
        <dbReference type="EMBL" id="SUF38168.1"/>
    </source>
</evidence>
<keyword evidence="1" id="KW-0812">Transmembrane</keyword>
<organism evidence="2 3">
    <name type="scientific">Salmonella enterica</name>
    <name type="common">Salmonella choleraesuis</name>
    <dbReference type="NCBI Taxonomy" id="28901"/>
    <lineage>
        <taxon>Bacteria</taxon>
        <taxon>Pseudomonadati</taxon>
        <taxon>Pseudomonadota</taxon>
        <taxon>Gammaproteobacteria</taxon>
        <taxon>Enterobacterales</taxon>
        <taxon>Enterobacteriaceae</taxon>
        <taxon>Salmonella</taxon>
    </lineage>
</organism>